<name>A0A2S2DUH0_9BACT</name>
<dbReference type="RefSeq" id="WP_223142170.1">
    <property type="nucleotide sequence ID" value="NZ_CP029346.1"/>
</dbReference>
<dbReference type="KEGG" id="psez:HME7025_01191"/>
<keyword evidence="2" id="KW-1185">Reference proteome</keyword>
<evidence type="ECO:0000313" key="1">
    <source>
        <dbReference type="EMBL" id="AWL09054.1"/>
    </source>
</evidence>
<organism evidence="1 2">
    <name type="scientific">Aquirufa nivalisilvae</name>
    <dbReference type="NCBI Taxonomy" id="2516557"/>
    <lineage>
        <taxon>Bacteria</taxon>
        <taxon>Pseudomonadati</taxon>
        <taxon>Bacteroidota</taxon>
        <taxon>Cytophagia</taxon>
        <taxon>Cytophagales</taxon>
        <taxon>Flectobacillaceae</taxon>
        <taxon>Aquirufa</taxon>
    </lineage>
</organism>
<sequence length="193" mass="22360">MNLLRQHIKQGEIYRRSDLEYYSTAIDRHLAQLTKDGTLIKLNQGLYYAPKQSKFGAVPPDDRQVIECFLKDEDFILVSPNSFNSLGLGLTQLYNTIWVYNHKRKGEFQLNGKTFEFKLKSSFPKNISREYLLVDLLNNLDNLAEDQSQALDKLPHNVRSFNADALMKYTQQYGTGKTKRTLKSILRNVLQHA</sequence>
<dbReference type="AlphaFoldDB" id="A0A2S2DUH0"/>
<protein>
    <recommendedName>
        <fullName evidence="3">Type IV toxin-antitoxin system AbiEi family antitoxin domain-containing protein</fullName>
    </recommendedName>
</protein>
<dbReference type="Proteomes" id="UP000245468">
    <property type="component" value="Chromosome"/>
</dbReference>
<evidence type="ECO:0008006" key="3">
    <source>
        <dbReference type="Google" id="ProtNLM"/>
    </source>
</evidence>
<evidence type="ECO:0000313" key="2">
    <source>
        <dbReference type="Proteomes" id="UP000245468"/>
    </source>
</evidence>
<proteinExistence type="predicted"/>
<reference evidence="2" key="1">
    <citation type="submission" date="2018-05" db="EMBL/GenBank/DDBJ databases">
        <title>Pseudarcicella sp. HME7025 Genome sequencing and assembly.</title>
        <authorList>
            <person name="Kim H."/>
            <person name="Kang H."/>
            <person name="Joh K."/>
        </authorList>
    </citation>
    <scope>NUCLEOTIDE SEQUENCE [LARGE SCALE GENOMIC DNA]</scope>
    <source>
        <strain evidence="2">HME7025</strain>
    </source>
</reference>
<dbReference type="EMBL" id="CP029346">
    <property type="protein sequence ID" value="AWL09054.1"/>
    <property type="molecule type" value="Genomic_DNA"/>
</dbReference>
<gene>
    <name evidence="1" type="ORF">HME7025_01191</name>
</gene>
<accession>A0A2S2DUH0</accession>